<dbReference type="AlphaFoldDB" id="A0A2G4R8Q6"/>
<dbReference type="Gene3D" id="3.40.50.1000">
    <property type="entry name" value="HAD superfamily/HAD-like"/>
    <property type="match status" value="1"/>
</dbReference>
<sequence length="237" mass="26379">MSIEAVVFDMDGVLIDARDWHYQAMNRALGLFGVKISMADHLARYDGLPTKRKLEILSEDEGIASLVPRGLYPFIAEMKQRYTAEIVYTKCRPVFKQEYLLAKLHASGYKMAVASNSIRNTVETMMNLAGLSGFLDVMLSNEDVSNPKPAPDIYMLAMRMLGVHPQNTLIIEDNENGIKAALASGAHVMAVNDPSDVSWPNVLEKITSIDQGGRQKYNVLRNGNKIINLNNGCQKFQ</sequence>
<comment type="similarity">
    <text evidence="2">Belongs to the HAD-like hydrolase superfamily. CbbY/CbbZ/Gph/YieH family.</text>
</comment>
<evidence type="ECO:0000256" key="3">
    <source>
        <dbReference type="ARBA" id="ARBA00022723"/>
    </source>
</evidence>
<dbReference type="SFLD" id="SFLDG01129">
    <property type="entry name" value="C1.5:_HAD__Beta-PGM__Phosphata"/>
    <property type="match status" value="1"/>
</dbReference>
<evidence type="ECO:0000256" key="4">
    <source>
        <dbReference type="ARBA" id="ARBA00022842"/>
    </source>
</evidence>
<name>A0A2G4R8Q6_9PROT</name>
<evidence type="ECO:0000256" key="1">
    <source>
        <dbReference type="ARBA" id="ARBA00001946"/>
    </source>
</evidence>
<keyword evidence="6" id="KW-1185">Reference proteome</keyword>
<dbReference type="RefSeq" id="WP_099542197.1">
    <property type="nucleotide sequence ID" value="NZ_PEBQ01000184.1"/>
</dbReference>
<keyword evidence="3" id="KW-0479">Metal-binding</keyword>
<dbReference type="InterPro" id="IPR006439">
    <property type="entry name" value="HAD-SF_hydro_IA"/>
</dbReference>
<comment type="cofactor">
    <cofactor evidence="1">
        <name>Mg(2+)</name>
        <dbReference type="ChEBI" id="CHEBI:18420"/>
    </cofactor>
</comment>
<dbReference type="CDD" id="cd07505">
    <property type="entry name" value="HAD_BPGM-like"/>
    <property type="match status" value="1"/>
</dbReference>
<dbReference type="PANTHER" id="PTHR46193:SF9">
    <property type="entry name" value="HALOACID DEHALOGENASE-LIKE HYDROLASE DOMAIN-CONTAINING PROTEIN SGPP"/>
    <property type="match status" value="1"/>
</dbReference>
<dbReference type="EMBL" id="PEBQ01000184">
    <property type="protein sequence ID" value="PHY92887.1"/>
    <property type="molecule type" value="Genomic_DNA"/>
</dbReference>
<dbReference type="InterPro" id="IPR051600">
    <property type="entry name" value="Beta-PGM-like"/>
</dbReference>
<dbReference type="OrthoDB" id="414934at2"/>
<organism evidence="5 6">
    <name type="scientific">Acetobacter pomorum</name>
    <dbReference type="NCBI Taxonomy" id="65959"/>
    <lineage>
        <taxon>Bacteria</taxon>
        <taxon>Pseudomonadati</taxon>
        <taxon>Pseudomonadota</taxon>
        <taxon>Alphaproteobacteria</taxon>
        <taxon>Acetobacterales</taxon>
        <taxon>Acetobacteraceae</taxon>
        <taxon>Acetobacter</taxon>
    </lineage>
</organism>
<dbReference type="GO" id="GO:0046872">
    <property type="term" value="F:metal ion binding"/>
    <property type="evidence" value="ECO:0007669"/>
    <property type="project" value="UniProtKB-KW"/>
</dbReference>
<dbReference type="GO" id="GO:0016787">
    <property type="term" value="F:hydrolase activity"/>
    <property type="evidence" value="ECO:0007669"/>
    <property type="project" value="UniProtKB-KW"/>
</dbReference>
<dbReference type="Gene3D" id="1.10.150.240">
    <property type="entry name" value="Putative phosphatase, domain 2"/>
    <property type="match status" value="1"/>
</dbReference>
<reference evidence="5 6" key="1">
    <citation type="submission" date="2017-10" db="EMBL/GenBank/DDBJ databases">
        <title>Genomic analysis of the genus Acetobacter.</title>
        <authorList>
            <person name="Kim K.H."/>
            <person name="Chun B.H."/>
            <person name="Son A.R."/>
            <person name="Jeon C.O."/>
        </authorList>
    </citation>
    <scope>NUCLEOTIDE SEQUENCE [LARGE SCALE GENOMIC DNA]</scope>
    <source>
        <strain evidence="5 6">LHT 2458</strain>
    </source>
</reference>
<dbReference type="Proteomes" id="UP000228751">
    <property type="component" value="Unassembled WGS sequence"/>
</dbReference>
<protein>
    <submittedName>
        <fullName evidence="5">HAD family hydrolase</fullName>
    </submittedName>
</protein>
<keyword evidence="4" id="KW-0460">Magnesium</keyword>
<dbReference type="InterPro" id="IPR041492">
    <property type="entry name" value="HAD_2"/>
</dbReference>
<evidence type="ECO:0000313" key="6">
    <source>
        <dbReference type="Proteomes" id="UP000228751"/>
    </source>
</evidence>
<dbReference type="NCBIfam" id="TIGR01509">
    <property type="entry name" value="HAD-SF-IA-v3"/>
    <property type="match status" value="1"/>
</dbReference>
<dbReference type="PANTHER" id="PTHR46193">
    <property type="entry name" value="6-PHOSPHOGLUCONATE PHOSPHATASE"/>
    <property type="match status" value="1"/>
</dbReference>
<dbReference type="SUPFAM" id="SSF56784">
    <property type="entry name" value="HAD-like"/>
    <property type="match status" value="1"/>
</dbReference>
<evidence type="ECO:0000256" key="2">
    <source>
        <dbReference type="ARBA" id="ARBA00006171"/>
    </source>
</evidence>
<accession>A0A2G4R8Q6</accession>
<dbReference type="Pfam" id="PF13419">
    <property type="entry name" value="HAD_2"/>
    <property type="match status" value="1"/>
</dbReference>
<dbReference type="PRINTS" id="PR00413">
    <property type="entry name" value="HADHALOGNASE"/>
</dbReference>
<comment type="caution">
    <text evidence="5">The sequence shown here is derived from an EMBL/GenBank/DDBJ whole genome shotgun (WGS) entry which is preliminary data.</text>
</comment>
<dbReference type="SFLD" id="SFLDS00003">
    <property type="entry name" value="Haloacid_Dehalogenase"/>
    <property type="match status" value="1"/>
</dbReference>
<keyword evidence="5" id="KW-0378">Hydrolase</keyword>
<dbReference type="InterPro" id="IPR023198">
    <property type="entry name" value="PGP-like_dom2"/>
</dbReference>
<dbReference type="InterPro" id="IPR036412">
    <property type="entry name" value="HAD-like_sf"/>
</dbReference>
<dbReference type="InterPro" id="IPR023214">
    <property type="entry name" value="HAD_sf"/>
</dbReference>
<evidence type="ECO:0000313" key="5">
    <source>
        <dbReference type="EMBL" id="PHY92887.1"/>
    </source>
</evidence>
<proteinExistence type="inferred from homology"/>
<gene>
    <name evidence="5" type="ORF">CSR02_14430</name>
</gene>